<feature type="domain" description="J" evidence="3">
    <location>
        <begin position="179"/>
        <end position="241"/>
    </location>
</feature>
<name>A0A5K7S5K4_9BACT</name>
<gene>
    <name evidence="4" type="ORF">AQPE_0959</name>
</gene>
<evidence type="ECO:0000256" key="1">
    <source>
        <dbReference type="ARBA" id="ARBA00023186"/>
    </source>
</evidence>
<dbReference type="InterPro" id="IPR029024">
    <property type="entry name" value="TerB-like"/>
</dbReference>
<evidence type="ECO:0000313" key="4">
    <source>
        <dbReference type="EMBL" id="BBE16812.1"/>
    </source>
</evidence>
<dbReference type="InterPro" id="IPR001623">
    <property type="entry name" value="DnaJ_domain"/>
</dbReference>
<dbReference type="GO" id="GO:0051087">
    <property type="term" value="F:protein-folding chaperone binding"/>
    <property type="evidence" value="ECO:0007669"/>
    <property type="project" value="TreeGrafter"/>
</dbReference>
<dbReference type="InterPro" id="IPR007791">
    <property type="entry name" value="DjlA_N"/>
</dbReference>
<keyword evidence="2" id="KW-1133">Transmembrane helix</keyword>
<evidence type="ECO:0000259" key="3">
    <source>
        <dbReference type="PROSITE" id="PS50076"/>
    </source>
</evidence>
<proteinExistence type="predicted"/>
<dbReference type="Proteomes" id="UP001193389">
    <property type="component" value="Chromosome"/>
</dbReference>
<dbReference type="SUPFAM" id="SSF46565">
    <property type="entry name" value="Chaperone J-domain"/>
    <property type="match status" value="1"/>
</dbReference>
<dbReference type="Gene3D" id="1.10.3680.10">
    <property type="entry name" value="TerB-like"/>
    <property type="match status" value="1"/>
</dbReference>
<reference evidence="4" key="1">
    <citation type="journal article" date="2020" name="Int. J. Syst. Evol. Microbiol.">
        <title>Aquipluma nitroreducens gen. nov. sp. nov., a novel facultatively anaerobic bacterium isolated from a freshwater lake.</title>
        <authorList>
            <person name="Watanabe M."/>
            <person name="Kojima H."/>
            <person name="Fukui M."/>
        </authorList>
    </citation>
    <scope>NUCLEOTIDE SEQUENCE</scope>
    <source>
        <strain evidence="4">MeG22</strain>
    </source>
</reference>
<dbReference type="RefSeq" id="WP_318349852.1">
    <property type="nucleotide sequence ID" value="NZ_AP018694.1"/>
</dbReference>
<dbReference type="GO" id="GO:0051787">
    <property type="term" value="F:misfolded protein binding"/>
    <property type="evidence" value="ECO:0007669"/>
    <property type="project" value="TreeGrafter"/>
</dbReference>
<protein>
    <submittedName>
        <fullName evidence="4">DnaJ-like protein DjlA</fullName>
    </submittedName>
</protein>
<dbReference type="PANTHER" id="PTHR44360:SF1">
    <property type="entry name" value="DNAJ HOMOLOG SUBFAMILY B MEMBER 9"/>
    <property type="match status" value="1"/>
</dbReference>
<keyword evidence="2" id="KW-0812">Transmembrane</keyword>
<dbReference type="CDD" id="cd06257">
    <property type="entry name" value="DnaJ"/>
    <property type="match status" value="1"/>
</dbReference>
<dbReference type="PROSITE" id="PS50076">
    <property type="entry name" value="DNAJ_2"/>
    <property type="match status" value="1"/>
</dbReference>
<dbReference type="PANTHER" id="PTHR44360">
    <property type="entry name" value="DNAJ HOMOLOG SUBFAMILY B MEMBER 9"/>
    <property type="match status" value="1"/>
</dbReference>
<dbReference type="Pfam" id="PF05099">
    <property type="entry name" value="TerB"/>
    <property type="match status" value="1"/>
</dbReference>
<dbReference type="EMBL" id="AP018694">
    <property type="protein sequence ID" value="BBE16812.1"/>
    <property type="molecule type" value="Genomic_DNA"/>
</dbReference>
<evidence type="ECO:0000256" key="2">
    <source>
        <dbReference type="SAM" id="Phobius"/>
    </source>
</evidence>
<dbReference type="GO" id="GO:0036503">
    <property type="term" value="P:ERAD pathway"/>
    <property type="evidence" value="ECO:0007669"/>
    <property type="project" value="TreeGrafter"/>
</dbReference>
<evidence type="ECO:0000313" key="5">
    <source>
        <dbReference type="Proteomes" id="UP001193389"/>
    </source>
</evidence>
<dbReference type="KEGG" id="anf:AQPE_0959"/>
<dbReference type="SUPFAM" id="SSF158682">
    <property type="entry name" value="TerB-like"/>
    <property type="match status" value="1"/>
</dbReference>
<feature type="transmembrane region" description="Helical" evidence="2">
    <location>
        <begin position="12"/>
        <end position="32"/>
    </location>
</feature>
<dbReference type="AlphaFoldDB" id="A0A5K7S5K4"/>
<dbReference type="SMART" id="SM00271">
    <property type="entry name" value="DnaJ"/>
    <property type="match status" value="1"/>
</dbReference>
<dbReference type="InterPro" id="IPR036869">
    <property type="entry name" value="J_dom_sf"/>
</dbReference>
<organism evidence="4 5">
    <name type="scientific">Aquipluma nitroreducens</name>
    <dbReference type="NCBI Taxonomy" id="2010828"/>
    <lineage>
        <taxon>Bacteria</taxon>
        <taxon>Pseudomonadati</taxon>
        <taxon>Bacteroidota</taxon>
        <taxon>Bacteroidia</taxon>
        <taxon>Marinilabiliales</taxon>
        <taxon>Prolixibacteraceae</taxon>
        <taxon>Aquipluma</taxon>
    </lineage>
</organism>
<dbReference type="PRINTS" id="PR00625">
    <property type="entry name" value="JDOMAIN"/>
</dbReference>
<dbReference type="InterPro" id="IPR051948">
    <property type="entry name" value="Hsp70_co-chaperone_J-domain"/>
</dbReference>
<accession>A0A5K7S5K4</accession>
<dbReference type="Gene3D" id="1.10.287.110">
    <property type="entry name" value="DnaJ domain"/>
    <property type="match status" value="1"/>
</dbReference>
<dbReference type="CDD" id="cd07316">
    <property type="entry name" value="terB_like_DjlA"/>
    <property type="match status" value="1"/>
</dbReference>
<keyword evidence="5" id="KW-1185">Reference proteome</keyword>
<dbReference type="Pfam" id="PF00226">
    <property type="entry name" value="DnaJ"/>
    <property type="match status" value="1"/>
</dbReference>
<keyword evidence="2" id="KW-0472">Membrane</keyword>
<sequence length="243" mass="26981">MAKVGKWITGGLGWAIFGPIGGILGFVVGSMFDNTEVITGRQEYQPGQPTTKGGYIMSLLVLVAAVMKADGKVLKSELDYTKEFFVRSFGPAAAGEAIKILRDLLQQNIPVTEVSQQIRKNMDHPSRLQLVHFLFGIAAADGIVHESEHQLIKHIAQQMGISEKDYQSIEAMFVADTDAAYKILETEPTATDDELKKAYRKMALKYHPDKVHYLGEDVQKGANEKFQSVNEAWEVIKKQRGIV</sequence>
<keyword evidence="1" id="KW-0143">Chaperone</keyword>